<dbReference type="EMBL" id="MBFR01000057">
    <property type="protein sequence ID" value="PVU95404.1"/>
    <property type="molecule type" value="Genomic_DNA"/>
</dbReference>
<accession>A0A2T9YT10</accession>
<dbReference type="Proteomes" id="UP000245383">
    <property type="component" value="Unassembled WGS sequence"/>
</dbReference>
<gene>
    <name evidence="1" type="ORF">BB561_001837</name>
</gene>
<reference evidence="1 2" key="1">
    <citation type="journal article" date="2018" name="MBio">
        <title>Comparative Genomics Reveals the Core Gene Toolbox for the Fungus-Insect Symbiosis.</title>
        <authorList>
            <person name="Wang Y."/>
            <person name="Stata M."/>
            <person name="Wang W."/>
            <person name="Stajich J.E."/>
            <person name="White M.M."/>
            <person name="Moncalvo J.M."/>
        </authorList>
    </citation>
    <scope>NUCLEOTIDE SEQUENCE [LARGE SCALE GENOMIC DNA]</scope>
    <source>
        <strain evidence="1 2">SWE-8-4</strain>
    </source>
</reference>
<sequence>MGVRIGNTPNNKAPGIDGIPSELWSSFEIDVKESHSYTFPTVQVYECYKAEIKFKKRRRRTDSERRALPTNSVNDTNQIRQLILWQCQVPGICCNNNKKLRACIPLAQNVRPDYLLLLLALINSCILTMTKGYSSPIKKVSFLN</sequence>
<evidence type="ECO:0000313" key="1">
    <source>
        <dbReference type="EMBL" id="PVU95404.1"/>
    </source>
</evidence>
<proteinExistence type="predicted"/>
<dbReference type="AlphaFoldDB" id="A0A2T9YT10"/>
<dbReference type="OrthoDB" id="6627613at2759"/>
<comment type="caution">
    <text evidence="1">The sequence shown here is derived from an EMBL/GenBank/DDBJ whole genome shotgun (WGS) entry which is preliminary data.</text>
</comment>
<evidence type="ECO:0000313" key="2">
    <source>
        <dbReference type="Proteomes" id="UP000245383"/>
    </source>
</evidence>
<protein>
    <submittedName>
        <fullName evidence="1">Uncharacterized protein</fullName>
    </submittedName>
</protein>
<organism evidence="1 2">
    <name type="scientific">Smittium simulii</name>
    <dbReference type="NCBI Taxonomy" id="133385"/>
    <lineage>
        <taxon>Eukaryota</taxon>
        <taxon>Fungi</taxon>
        <taxon>Fungi incertae sedis</taxon>
        <taxon>Zoopagomycota</taxon>
        <taxon>Kickxellomycotina</taxon>
        <taxon>Harpellomycetes</taxon>
        <taxon>Harpellales</taxon>
        <taxon>Legeriomycetaceae</taxon>
        <taxon>Smittium</taxon>
    </lineage>
</organism>
<name>A0A2T9YT10_9FUNG</name>
<keyword evidence="2" id="KW-1185">Reference proteome</keyword>